<evidence type="ECO:0000313" key="4">
    <source>
        <dbReference type="Proteomes" id="UP000011820"/>
    </source>
</evidence>
<sequence>MMESKNYYTSVGLFVVSILFFSFFSIYWLSRSNQYDGPMAEVIIRIPGSVDGLSTDSSVRFNGIPVGRIVGLFLDQEYPNHSLAKALIRPDTPLYPSTTATIRTQGLAGITYIELSTLRKEKKTIFQIATERNQRAMITATPSGINYFISNAENTSKKISDSSRHIQKIIENIEKPLTTTIANIETISTVLANNISHIDKMMHTTQVTPHSSDSKNTFNTITDLITSLDKMIKAIDLQKVNQILENIQVSSNNFVKSSDQVINTVHDVRETTQTFQEVGQKIDHLLSDFSSKMKSKETSAFLENIADSTSNMRSSISAIREITDQRQKIISTINTIENITSNLNDSSQKFAELMSKINNISALKENNSLFKDAQRAMHTFRDTSEKINRYIPSIGNNLQNFSQSGLNDIQNLVRKLQETVNHFDDCLNNFERNPQDIVWGREKGSVKIYKPKH</sequence>
<evidence type="ECO:0000313" key="3">
    <source>
        <dbReference type="EMBL" id="AGH16381.1"/>
    </source>
</evidence>
<feature type="transmembrane region" description="Helical" evidence="1">
    <location>
        <begin position="7"/>
        <end position="29"/>
    </location>
</feature>
<evidence type="ECO:0000256" key="1">
    <source>
        <dbReference type="SAM" id="Phobius"/>
    </source>
</evidence>
<organism evidence="3 4">
    <name type="scientific">Candidatus Liberibacter asiaticus str. gxpsy</name>
    <dbReference type="NCBI Taxonomy" id="1174529"/>
    <lineage>
        <taxon>Bacteria</taxon>
        <taxon>Pseudomonadati</taxon>
        <taxon>Pseudomonadota</taxon>
        <taxon>Alphaproteobacteria</taxon>
        <taxon>Hyphomicrobiales</taxon>
        <taxon>Rhizobiaceae</taxon>
        <taxon>Liberibacter</taxon>
    </lineage>
</organism>
<dbReference type="Pfam" id="PF02470">
    <property type="entry name" value="MlaD"/>
    <property type="match status" value="1"/>
</dbReference>
<reference evidence="3 4" key="1">
    <citation type="journal article" date="2013" name="Genome Announc.">
        <title>Complete Genome Sequence of a Chinese Strain of 'Candidatus Liberibacter asiaticus'.</title>
        <authorList>
            <person name="Lin H."/>
            <person name="Han C.S."/>
            <person name="Liu B."/>
            <person name="Lou B."/>
            <person name="Bai X."/>
            <person name="Deng C."/>
            <person name="Civerolo E.L."/>
            <person name="Gupta G."/>
        </authorList>
    </citation>
    <scope>NUCLEOTIDE SEQUENCE [LARGE SCALE GENOMIC DNA]</scope>
    <source>
        <strain evidence="4">gxpsy</strain>
    </source>
</reference>
<accession>A0ABM5NEI4</accession>
<dbReference type="EMBL" id="CP004005">
    <property type="protein sequence ID" value="AGH16381.1"/>
    <property type="molecule type" value="Genomic_DNA"/>
</dbReference>
<keyword evidence="1" id="KW-0812">Transmembrane</keyword>
<evidence type="ECO:0000259" key="2">
    <source>
        <dbReference type="Pfam" id="PF02470"/>
    </source>
</evidence>
<dbReference type="PANTHER" id="PTHR36698:SF3">
    <property type="entry name" value="ABC-TYPE TRANSPORT AUXILIARY LIPOPROTEIN COMPONENT DOMAIN-CONTAINING PROTEIN"/>
    <property type="match status" value="1"/>
</dbReference>
<dbReference type="Gene3D" id="1.10.287.950">
    <property type="entry name" value="Methyl-accepting chemotaxis protein"/>
    <property type="match status" value="1"/>
</dbReference>
<dbReference type="InterPro" id="IPR003399">
    <property type="entry name" value="Mce/MlaD"/>
</dbReference>
<keyword evidence="1" id="KW-1133">Transmembrane helix</keyword>
<proteinExistence type="predicted"/>
<keyword evidence="4" id="KW-1185">Reference proteome</keyword>
<gene>
    <name evidence="3" type="ORF">WSI_00020</name>
</gene>
<protein>
    <submittedName>
        <fullName evidence="3">ABC transporter substrate-binding protein</fullName>
    </submittedName>
</protein>
<dbReference type="PANTHER" id="PTHR36698">
    <property type="entry name" value="BLL5892 PROTEIN"/>
    <property type="match status" value="1"/>
</dbReference>
<keyword evidence="1" id="KW-0472">Membrane</keyword>
<feature type="domain" description="Mce/MlaD" evidence="2">
    <location>
        <begin position="49"/>
        <end position="116"/>
    </location>
</feature>
<dbReference type="Proteomes" id="UP000011820">
    <property type="component" value="Chromosome"/>
</dbReference>
<name>A0ABM5NEI4_LIBAS</name>